<evidence type="ECO:0000313" key="2">
    <source>
        <dbReference type="EMBL" id="TBU77571.1"/>
    </source>
</evidence>
<evidence type="ECO:0000313" key="3">
    <source>
        <dbReference type="Proteomes" id="UP000292302"/>
    </source>
</evidence>
<comment type="caution">
    <text evidence="2">The sequence shown here is derived from an EMBL/GenBank/DDBJ whole genome shotgun (WGS) entry which is preliminary data.</text>
</comment>
<dbReference type="Proteomes" id="UP000292302">
    <property type="component" value="Unassembled WGS sequence"/>
</dbReference>
<dbReference type="InterPro" id="IPR021804">
    <property type="entry name" value="DUF3375"/>
</dbReference>
<dbReference type="OrthoDB" id="138803at2"/>
<proteinExistence type="predicted"/>
<name>A0A4Q9QJH5_9GAMM</name>
<feature type="coiled-coil region" evidence="1">
    <location>
        <begin position="152"/>
        <end position="213"/>
    </location>
</feature>
<sequence>MTMEYQQLIALRQHHPAWRLLRADNAPLIASFLTSTFLSSNRRSIDEHALASLLEDQLYGLRQALGEDAFPRAASAYLDDWADNANGWLRKFYPPAQDVAHFELTPATEKAIEWLASLGKRQFVGTESRLLSIFELLRQLVEGSNSDPRTRLAELEKRRAAIDEEIARVRAGDITLMDETRVKERFLDVSQTARSLLADFREVEQNFRDLDRQVRERITTFEGNKSQLLKEIFGDRDAISDSDQGRSFRAFWEFLMSPARQQELSELLHKAFALQAVQSLEPDRRLLRMHYNWLEAGESAQRTVARLSEQLRRYLDDQAWLENRRIMHLLRDIEGSALDLRERPPSDDPIELDALVPHLTLALDRPLYSPPLKPKIDTQILLEGEAQDDASALFEQNPVDKTRLQAQIRQALRSQARISLAELLQHYPLRQGLAELVAYLDLAAADKRSVFDDNQPQLVTWQSESGLERRASIPLIVFSQ</sequence>
<keyword evidence="1" id="KW-0175">Coiled coil</keyword>
<dbReference type="EMBL" id="QJUI01000012">
    <property type="protein sequence ID" value="TBU77571.1"/>
    <property type="molecule type" value="Genomic_DNA"/>
</dbReference>
<protein>
    <submittedName>
        <fullName evidence="2">DUF3375 domain-containing protein</fullName>
    </submittedName>
</protein>
<dbReference type="AlphaFoldDB" id="A0A4Q9QJH5"/>
<reference evidence="2 3" key="1">
    <citation type="submission" date="2018-06" db="EMBL/GenBank/DDBJ databases">
        <title>Three novel Pseudomonas species isolated from symptomatic oak.</title>
        <authorList>
            <person name="Bueno-Gonzalez V."/>
            <person name="Brady C."/>
        </authorList>
    </citation>
    <scope>NUCLEOTIDE SEQUENCE [LARGE SCALE GENOMIC DNA]</scope>
    <source>
        <strain evidence="2 3">P9A</strain>
    </source>
</reference>
<evidence type="ECO:0000256" key="1">
    <source>
        <dbReference type="SAM" id="Coils"/>
    </source>
</evidence>
<keyword evidence="3" id="KW-1185">Reference proteome</keyword>
<dbReference type="Pfam" id="PF11855">
    <property type="entry name" value="DUF3375"/>
    <property type="match status" value="1"/>
</dbReference>
<organism evidence="2 3">
    <name type="scientific">Phytopseudomonas daroniae</name>
    <dbReference type="NCBI Taxonomy" id="2487519"/>
    <lineage>
        <taxon>Bacteria</taxon>
        <taxon>Pseudomonadati</taxon>
        <taxon>Pseudomonadota</taxon>
        <taxon>Gammaproteobacteria</taxon>
        <taxon>Pseudomonadales</taxon>
        <taxon>Pseudomonadaceae</taxon>
        <taxon>Phytopseudomonas</taxon>
    </lineage>
</organism>
<gene>
    <name evidence="2" type="ORF">DNK06_14735</name>
</gene>
<accession>A0A4Q9QJH5</accession>